<sequence length="192" mass="22871">MSNEDLSRIYSKIKVESNIDLQTKLEKYVDFGPLCSSGIQYFSVAFKLHNSEITNTFASDTGWFKFLKNDDFLSQYFLKEDKIWREVYRFARRCRKDNIDIQKILLYSSFDYSSKFYNEILLRRKKFELKNGVMLLNNHKYFSTCLTFSSNNKYFSELDFVVKKNNLMLKTLNQILYCIDVLSTISEKNSKI</sequence>
<evidence type="ECO:0000313" key="2">
    <source>
        <dbReference type="Proteomes" id="UP000291236"/>
    </source>
</evidence>
<protein>
    <submittedName>
        <fullName evidence="1">Uncharacterized protein</fullName>
    </submittedName>
</protein>
<proteinExistence type="predicted"/>
<name>A0A4P2VQE4_FLUSA</name>
<keyword evidence="2" id="KW-1185">Reference proteome</keyword>
<dbReference type="EMBL" id="AP019369">
    <property type="protein sequence ID" value="BBH54620.1"/>
    <property type="molecule type" value="Genomic_DNA"/>
</dbReference>
<geneLocation type="plasmid" evidence="1 2">
    <name>79K</name>
</geneLocation>
<dbReference type="RefSeq" id="WP_130612978.1">
    <property type="nucleotide sequence ID" value="NZ_AP019369.1"/>
</dbReference>
<keyword evidence="1" id="KW-0614">Plasmid</keyword>
<dbReference type="Proteomes" id="UP000291236">
    <property type="component" value="Plasmid 79K"/>
</dbReference>
<organism evidence="1 2">
    <name type="scientific">Fluviispira sanaruensis</name>
    <dbReference type="NCBI Taxonomy" id="2493639"/>
    <lineage>
        <taxon>Bacteria</taxon>
        <taxon>Pseudomonadati</taxon>
        <taxon>Bdellovibrionota</taxon>
        <taxon>Oligoflexia</taxon>
        <taxon>Silvanigrellales</taxon>
        <taxon>Silvanigrellaceae</taxon>
        <taxon>Fluviispira</taxon>
    </lineage>
</organism>
<gene>
    <name evidence="1" type="ORF">JCM31447_30940</name>
</gene>
<dbReference type="GeneID" id="39493319"/>
<dbReference type="AlphaFoldDB" id="A0A4P2VQE4"/>
<evidence type="ECO:0000313" key="1">
    <source>
        <dbReference type="EMBL" id="BBH54620.1"/>
    </source>
</evidence>
<dbReference type="KEGG" id="sbf:JCM31447_30940"/>
<reference evidence="1 2" key="1">
    <citation type="submission" date="2018-12" db="EMBL/GenBank/DDBJ databases">
        <title>Rubrispira sanarue gen. nov., sp., nov., a member of the order Silvanigrellales, isolated from a brackish lake in Hamamatsu Japan.</title>
        <authorList>
            <person name="Maejima Y."/>
            <person name="Iino T."/>
            <person name="Muraguchi Y."/>
            <person name="Fukuda K."/>
            <person name="Nojiri H."/>
            <person name="Ohkuma M."/>
            <person name="Moriuchi R."/>
            <person name="Dohra H."/>
            <person name="Kimbara K."/>
            <person name="Shintani M."/>
        </authorList>
    </citation>
    <scope>NUCLEOTIDE SEQUENCE [LARGE SCALE GENOMIC DNA]</scope>
    <source>
        <strain evidence="1 2">RF1110005</strain>
        <plasmid evidence="1 2">79K</plasmid>
    </source>
</reference>
<dbReference type="OrthoDB" id="5291961at2"/>
<accession>A0A4P2VQE4</accession>